<dbReference type="OrthoDB" id="295078at2759"/>
<dbReference type="eggNOG" id="KOG1102">
    <property type="taxonomic scope" value="Eukaryota"/>
</dbReference>
<dbReference type="EMBL" id="CAHR02000141">
    <property type="protein sequence ID" value="CCG83355.1"/>
    <property type="molecule type" value="Genomic_DNA"/>
</dbReference>
<dbReference type="Gene3D" id="1.10.472.80">
    <property type="entry name" value="Ypt/Rab-GAP domain of gyp1p, domain 3"/>
    <property type="match status" value="1"/>
</dbReference>
<dbReference type="AlphaFoldDB" id="R4XJ04"/>
<comment type="caution">
    <text evidence="3">The sequence shown here is derived from an EMBL/GenBank/DDBJ whole genome shotgun (WGS) entry which is preliminary data.</text>
</comment>
<dbReference type="SUPFAM" id="SSF47923">
    <property type="entry name" value="Ypt/Rab-GAP domain of gyp1p"/>
    <property type="match status" value="2"/>
</dbReference>
<evidence type="ECO:0000313" key="3">
    <source>
        <dbReference type="EMBL" id="CCG83355.1"/>
    </source>
</evidence>
<organism evidence="3 4">
    <name type="scientific">Taphrina deformans (strain PYCC 5710 / ATCC 11124 / CBS 356.35 / IMI 108563 / JCM 9778 / NBRC 8474)</name>
    <name type="common">Peach leaf curl fungus</name>
    <name type="synonym">Lalaria deformans</name>
    <dbReference type="NCBI Taxonomy" id="1097556"/>
    <lineage>
        <taxon>Eukaryota</taxon>
        <taxon>Fungi</taxon>
        <taxon>Dikarya</taxon>
        <taxon>Ascomycota</taxon>
        <taxon>Taphrinomycotina</taxon>
        <taxon>Taphrinomycetes</taxon>
        <taxon>Taphrinales</taxon>
        <taxon>Taphrinaceae</taxon>
        <taxon>Taphrina</taxon>
    </lineage>
</organism>
<dbReference type="SMART" id="SM00164">
    <property type="entry name" value="TBC"/>
    <property type="match status" value="1"/>
</dbReference>
<dbReference type="Pfam" id="PF23436">
    <property type="entry name" value="RabGap-TBC_2"/>
    <property type="match status" value="1"/>
</dbReference>
<dbReference type="GO" id="GO:0005096">
    <property type="term" value="F:GTPase activator activity"/>
    <property type="evidence" value="ECO:0007669"/>
    <property type="project" value="TreeGrafter"/>
</dbReference>
<keyword evidence="4" id="KW-1185">Reference proteome</keyword>
<evidence type="ECO:0000259" key="2">
    <source>
        <dbReference type="PROSITE" id="PS50086"/>
    </source>
</evidence>
<evidence type="ECO:0000256" key="1">
    <source>
        <dbReference type="SAM" id="Coils"/>
    </source>
</evidence>
<dbReference type="VEuPathDB" id="FungiDB:TAPDE_003565"/>
<dbReference type="GO" id="GO:0031267">
    <property type="term" value="F:small GTPase binding"/>
    <property type="evidence" value="ECO:0007669"/>
    <property type="project" value="TreeGrafter"/>
</dbReference>
<gene>
    <name evidence="3" type="ORF">TAPDE_003565</name>
</gene>
<dbReference type="PANTHER" id="PTHR47219:SF9">
    <property type="entry name" value="GTPASE ACTIVATING PROTEIN AND CENTROSOME-ASSOCIATED, ISOFORM B"/>
    <property type="match status" value="1"/>
</dbReference>
<sequence length="364" mass="41691">MERLAGVLRAYSLYDPAVGYVQGLHMVAATLLLYCKDEEAFSLLVKLMKDYNLRSLYLPDMPGLHIRLYQFDRMVEELLPAVHVHLIRSGVTSSMYASQWFLTLFANKFPIPLVIRIFDVVIMTKDGIDNVLKFGIALMQKNERQILAKTKLEDLLFLLQENLCTVYQNELVKSPGSGIFGSGPEPTYRVDEFVNDALDIDLDASQLKLYETEYLEAANLQRVRKEEQESMKQSNITLQATVRRLEENLAQLNKEHIELANELISSKINLARLEDENEALQGTVADLKNIVDAQPAEVEARLKDEMTSLIEKATTMSVENQRLEDAMSEMEKEHIDLKMKYATEHERHDALVQKMENLKKSFNS</sequence>
<evidence type="ECO:0000313" key="4">
    <source>
        <dbReference type="Proteomes" id="UP000013776"/>
    </source>
</evidence>
<keyword evidence="1" id="KW-0175">Coiled coil</keyword>
<name>R4XJ04_TAPDE</name>
<dbReference type="Gene3D" id="1.10.8.270">
    <property type="entry name" value="putative rabgap domain of human tbc1 domain family member 14 like domains"/>
    <property type="match status" value="1"/>
</dbReference>
<accession>R4XJ04</accession>
<dbReference type="Proteomes" id="UP000013776">
    <property type="component" value="Unassembled WGS sequence"/>
</dbReference>
<dbReference type="InterPro" id="IPR050302">
    <property type="entry name" value="Rab_GAP_TBC_domain"/>
</dbReference>
<reference evidence="3 4" key="1">
    <citation type="journal article" date="2013" name="MBio">
        <title>Genome sequencing of the plant pathogen Taphrina deformans, the causal agent of peach leaf curl.</title>
        <authorList>
            <person name="Cisse O.H."/>
            <person name="Almeida J.M.G.C.F."/>
            <person name="Fonseca A."/>
            <person name="Kumar A.A."/>
            <person name="Salojaervi J."/>
            <person name="Overmyer K."/>
            <person name="Hauser P.M."/>
            <person name="Pagni M."/>
        </authorList>
    </citation>
    <scope>NUCLEOTIDE SEQUENCE [LARGE SCALE GENOMIC DNA]</scope>
    <source>
        <strain evidence="4">PYCC 5710 / ATCC 11124 / CBS 356.35 / IMI 108563 / JCM 9778 / NBRC 8474</strain>
    </source>
</reference>
<dbReference type="InterPro" id="IPR000195">
    <property type="entry name" value="Rab-GAP-TBC_dom"/>
</dbReference>
<dbReference type="InterPro" id="IPR035969">
    <property type="entry name" value="Rab-GAP_TBC_sf"/>
</dbReference>
<feature type="domain" description="Rab-GAP TBC" evidence="2">
    <location>
        <begin position="1"/>
        <end position="125"/>
    </location>
</feature>
<dbReference type="PROSITE" id="PS50086">
    <property type="entry name" value="TBC_RABGAP"/>
    <property type="match status" value="1"/>
</dbReference>
<proteinExistence type="predicted"/>
<feature type="coiled-coil region" evidence="1">
    <location>
        <begin position="228"/>
        <end position="340"/>
    </location>
</feature>
<dbReference type="PANTHER" id="PTHR47219">
    <property type="entry name" value="RAB GTPASE-ACTIVATING PROTEIN 1-LIKE"/>
    <property type="match status" value="1"/>
</dbReference>
<protein>
    <recommendedName>
        <fullName evidence="2">Rab-GAP TBC domain-containing protein</fullName>
    </recommendedName>
</protein>
<dbReference type="STRING" id="1097556.R4XJ04"/>